<organism evidence="1 2">
    <name type="scientific">Candidatus Thermofonsia Clade 3 bacterium</name>
    <dbReference type="NCBI Taxonomy" id="2364212"/>
    <lineage>
        <taxon>Bacteria</taxon>
        <taxon>Bacillati</taxon>
        <taxon>Chloroflexota</taxon>
        <taxon>Candidatus Thermofontia</taxon>
        <taxon>Candidatus Thermofonsia Clade 3</taxon>
    </lineage>
</organism>
<gene>
    <name evidence="1" type="ORF">CUN48_12850</name>
</gene>
<dbReference type="SUPFAM" id="SSF158446">
    <property type="entry name" value="IVS-encoded protein-like"/>
    <property type="match status" value="1"/>
</dbReference>
<dbReference type="PANTHER" id="PTHR38471">
    <property type="entry name" value="FOUR HELIX BUNDLE PROTEIN"/>
    <property type="match status" value="1"/>
</dbReference>
<dbReference type="AlphaFoldDB" id="A0A2M8Q9Z3"/>
<dbReference type="EMBL" id="PGTN01000122">
    <property type="protein sequence ID" value="PJF46623.1"/>
    <property type="molecule type" value="Genomic_DNA"/>
</dbReference>
<reference evidence="1 2" key="1">
    <citation type="submission" date="2017-11" db="EMBL/GenBank/DDBJ databases">
        <title>Evolution of Phototrophy in the Chloroflexi Phylum Driven by Horizontal Gene Transfer.</title>
        <authorList>
            <person name="Ward L.M."/>
            <person name="Hemp J."/>
            <person name="Shih P.M."/>
            <person name="Mcglynn S.E."/>
            <person name="Fischer W."/>
        </authorList>
    </citation>
    <scope>NUCLEOTIDE SEQUENCE [LARGE SCALE GENOMIC DNA]</scope>
    <source>
        <strain evidence="1">JP3_7</strain>
    </source>
</reference>
<dbReference type="Gene3D" id="1.20.1440.60">
    <property type="entry name" value="23S rRNA-intervening sequence"/>
    <property type="match status" value="1"/>
</dbReference>
<dbReference type="CDD" id="cd16377">
    <property type="entry name" value="23S_rRNA_IVP_like"/>
    <property type="match status" value="1"/>
</dbReference>
<dbReference type="PANTHER" id="PTHR38471:SF2">
    <property type="entry name" value="FOUR HELIX BUNDLE PROTEIN"/>
    <property type="match status" value="1"/>
</dbReference>
<proteinExistence type="predicted"/>
<sequence>MAKHKFRDLKVWQRAMAFTISIYRETAQFPADERFGLVSQLRRASAAIPLNIAEGSGNSSNREFCRFLEIAQRSGYEVMTGIDIARGLGYWTDALADSLLKDVDEIVAMIVGLAKSLQREDQPASDI</sequence>
<accession>A0A2M8Q9Z3</accession>
<dbReference type="NCBIfam" id="TIGR02436">
    <property type="entry name" value="four helix bundle protein"/>
    <property type="match status" value="1"/>
</dbReference>
<dbReference type="Pfam" id="PF05635">
    <property type="entry name" value="23S_rRNA_IVP"/>
    <property type="match status" value="1"/>
</dbReference>
<name>A0A2M8Q9Z3_9CHLR</name>
<dbReference type="InterPro" id="IPR012657">
    <property type="entry name" value="23S_rRNA-intervening_sequence"/>
</dbReference>
<dbReference type="Proteomes" id="UP000230790">
    <property type="component" value="Unassembled WGS sequence"/>
</dbReference>
<evidence type="ECO:0000313" key="2">
    <source>
        <dbReference type="Proteomes" id="UP000230790"/>
    </source>
</evidence>
<dbReference type="InterPro" id="IPR036583">
    <property type="entry name" value="23S_rRNA_IVS_sf"/>
</dbReference>
<evidence type="ECO:0008006" key="3">
    <source>
        <dbReference type="Google" id="ProtNLM"/>
    </source>
</evidence>
<evidence type="ECO:0000313" key="1">
    <source>
        <dbReference type="EMBL" id="PJF46623.1"/>
    </source>
</evidence>
<comment type="caution">
    <text evidence="1">The sequence shown here is derived from an EMBL/GenBank/DDBJ whole genome shotgun (WGS) entry which is preliminary data.</text>
</comment>
<protein>
    <recommendedName>
        <fullName evidence="3">Four helix bundle protein</fullName>
    </recommendedName>
</protein>